<dbReference type="AlphaFoldDB" id="A0A3A8NR57"/>
<dbReference type="Proteomes" id="UP000273405">
    <property type="component" value="Unassembled WGS sequence"/>
</dbReference>
<dbReference type="Gene3D" id="1.20.1170.10">
    <property type="match status" value="1"/>
</dbReference>
<protein>
    <submittedName>
        <fullName evidence="2">Uncharacterized protein</fullName>
    </submittedName>
</protein>
<reference evidence="3" key="1">
    <citation type="submission" date="2018-09" db="EMBL/GenBank/DDBJ databases">
        <authorList>
            <person name="Livingstone P.G."/>
            <person name="Whitworth D.E."/>
        </authorList>
    </citation>
    <scope>NUCLEOTIDE SEQUENCE [LARGE SCALE GENOMIC DNA]</scope>
    <source>
        <strain evidence="3">CA040B</strain>
    </source>
</reference>
<sequence>MSAQAATSSAASTSSAPSIAPPEALTQGVLDSNAAVPQVDAAVAALISLSVPSSTQVPSLSSDVDKARADASLWTTTYRPLVLSTLAGVAAFGQTFDTAYAQLQPLSVRLAAGDSSAIAPFRARPERKQGGVTIPARRVHGLAAGGIVPRAAPPADDGRRRLRSDSTASCPASSGQGAGP</sequence>
<evidence type="ECO:0000313" key="3">
    <source>
        <dbReference type="Proteomes" id="UP000273405"/>
    </source>
</evidence>
<dbReference type="CDD" id="cd21116">
    <property type="entry name" value="ClyA-like"/>
    <property type="match status" value="1"/>
</dbReference>
<comment type="caution">
    <text evidence="2">The sequence shown here is derived from an EMBL/GenBank/DDBJ whole genome shotgun (WGS) entry which is preliminary data.</text>
</comment>
<feature type="compositionally biased region" description="Polar residues" evidence="1">
    <location>
        <begin position="165"/>
        <end position="180"/>
    </location>
</feature>
<feature type="region of interest" description="Disordered" evidence="1">
    <location>
        <begin position="145"/>
        <end position="180"/>
    </location>
</feature>
<proteinExistence type="predicted"/>
<evidence type="ECO:0000313" key="2">
    <source>
        <dbReference type="EMBL" id="RKH45979.1"/>
    </source>
</evidence>
<keyword evidence="3" id="KW-1185">Reference proteome</keyword>
<name>A0A3A8NR57_9BACT</name>
<dbReference type="RefSeq" id="WP_120624401.1">
    <property type="nucleotide sequence ID" value="NZ_RAWG01000028.1"/>
</dbReference>
<dbReference type="EMBL" id="RAWG01000028">
    <property type="protein sequence ID" value="RKH45979.1"/>
    <property type="molecule type" value="Genomic_DNA"/>
</dbReference>
<feature type="region of interest" description="Disordered" evidence="1">
    <location>
        <begin position="1"/>
        <end position="22"/>
    </location>
</feature>
<gene>
    <name evidence="2" type="ORF">D7X12_06570</name>
</gene>
<organism evidence="2 3">
    <name type="scientific">Corallococcus sicarius</name>
    <dbReference type="NCBI Taxonomy" id="2316726"/>
    <lineage>
        <taxon>Bacteria</taxon>
        <taxon>Pseudomonadati</taxon>
        <taxon>Myxococcota</taxon>
        <taxon>Myxococcia</taxon>
        <taxon>Myxococcales</taxon>
        <taxon>Cystobacterineae</taxon>
        <taxon>Myxococcaceae</taxon>
        <taxon>Corallococcus</taxon>
    </lineage>
</organism>
<accession>A0A3A8NR57</accession>
<dbReference type="OrthoDB" id="9839092at2"/>
<evidence type="ECO:0000256" key="1">
    <source>
        <dbReference type="SAM" id="MobiDB-lite"/>
    </source>
</evidence>